<organism evidence="2">
    <name type="scientific">Helicotheca tamesis</name>
    <dbReference type="NCBI Taxonomy" id="374047"/>
    <lineage>
        <taxon>Eukaryota</taxon>
        <taxon>Sar</taxon>
        <taxon>Stramenopiles</taxon>
        <taxon>Ochrophyta</taxon>
        <taxon>Bacillariophyta</taxon>
        <taxon>Mediophyceae</taxon>
        <taxon>Lithodesmiophycidae</taxon>
        <taxon>Lithodesmiales</taxon>
        <taxon>Lithodesmiaceae</taxon>
        <taxon>Helicotheca</taxon>
    </lineage>
</organism>
<feature type="transmembrane region" description="Helical" evidence="1">
    <location>
        <begin position="119"/>
        <end position="137"/>
    </location>
</feature>
<dbReference type="EMBL" id="HBGV01020096">
    <property type="protein sequence ID" value="CAD9520276.1"/>
    <property type="molecule type" value="Transcribed_RNA"/>
</dbReference>
<keyword evidence="1" id="KW-0472">Membrane</keyword>
<feature type="transmembrane region" description="Helical" evidence="1">
    <location>
        <begin position="55"/>
        <end position="73"/>
    </location>
</feature>
<keyword evidence="1" id="KW-0812">Transmembrane</keyword>
<reference evidence="2" key="1">
    <citation type="submission" date="2021-01" db="EMBL/GenBank/DDBJ databases">
        <authorList>
            <person name="Corre E."/>
            <person name="Pelletier E."/>
            <person name="Niang G."/>
            <person name="Scheremetjew M."/>
            <person name="Finn R."/>
            <person name="Kale V."/>
            <person name="Holt S."/>
            <person name="Cochrane G."/>
            <person name="Meng A."/>
            <person name="Brown T."/>
            <person name="Cohen L."/>
        </authorList>
    </citation>
    <scope>NUCLEOTIDE SEQUENCE</scope>
    <source>
        <strain evidence="2">CCMP826</strain>
    </source>
</reference>
<name>A0A7S2N4U4_9STRA</name>
<evidence type="ECO:0000256" key="1">
    <source>
        <dbReference type="SAM" id="Phobius"/>
    </source>
</evidence>
<accession>A0A7S2N4U4</accession>
<sequence>MANRFNIFQNKTTFTANLATLLFLVIATIQSCIACGLVPISIIWGGSQTDLTKKLRLASIVAAVILVSMAWVIRTRAGLITSFSLRSSSKSIRISSWIVTFYMALNTVGNFLSTNVFERYGFGCMTAILFICCWVVSSSSPSPLENENGYETFA</sequence>
<evidence type="ECO:0000313" key="2">
    <source>
        <dbReference type="EMBL" id="CAD9520276.1"/>
    </source>
</evidence>
<protein>
    <submittedName>
        <fullName evidence="2">Uncharacterized protein</fullName>
    </submittedName>
</protein>
<dbReference type="PROSITE" id="PS51257">
    <property type="entry name" value="PROKAR_LIPOPROTEIN"/>
    <property type="match status" value="1"/>
</dbReference>
<proteinExistence type="predicted"/>
<keyword evidence="1" id="KW-1133">Transmembrane helix</keyword>
<feature type="transmembrane region" description="Helical" evidence="1">
    <location>
        <begin position="21"/>
        <end position="43"/>
    </location>
</feature>
<dbReference type="AlphaFoldDB" id="A0A7S2N4U4"/>
<gene>
    <name evidence="2" type="ORF">HTAM1171_LOCUS12543</name>
</gene>